<keyword evidence="2" id="KW-0378">Hydrolase</keyword>
<dbReference type="GO" id="GO:0016787">
    <property type="term" value="F:hydrolase activity"/>
    <property type="evidence" value="ECO:0007669"/>
    <property type="project" value="UniProtKB-KW"/>
</dbReference>
<sequence length="317" mass="36189">MKKRTLVLSGSIVTTLLAAATTVTGVFMTNRIMYIKKKDDAFIREREITAKRFDEAWYDGCSKEILTINSPNGYTISGIYLKPLETKNTVIICHGVTENKINSMRYARMFERLGFNAVVYDHRRHGESQGKTTSYGHYEKFDLQAVVEKVRELTGEDALLGIHGESMGAATTLLYAGTLADNADFYISDCAFSNFPQLLKRIFESVVPIDAKYTLPFADFFMRIRDGYSVKEIMPIDAVKQIERPVLFIHSEPDDFIPSSMTEELFEQKPEPKMLKIFDKGEHAKSFNENQGDYEQTVAKFLHDYVPAYRNETETLL</sequence>
<keyword evidence="3" id="KW-1185">Reference proteome</keyword>
<name>A0ABR8XTI4_9BACL</name>
<feature type="domain" description="Serine aminopeptidase S33" evidence="1">
    <location>
        <begin position="86"/>
        <end position="180"/>
    </location>
</feature>
<reference evidence="2 3" key="1">
    <citation type="submission" date="2020-08" db="EMBL/GenBank/DDBJ databases">
        <title>A Genomic Blueprint of the Chicken Gut Microbiome.</title>
        <authorList>
            <person name="Gilroy R."/>
            <person name="Ravi A."/>
            <person name="Getino M."/>
            <person name="Pursley I."/>
            <person name="Horton D.L."/>
            <person name="Alikhan N.-F."/>
            <person name="Baker D."/>
            <person name="Gharbi K."/>
            <person name="Hall N."/>
            <person name="Watson M."/>
            <person name="Adriaenssens E.M."/>
            <person name="Foster-Nyarko E."/>
            <person name="Jarju S."/>
            <person name="Secka A."/>
            <person name="Antonio M."/>
            <person name="Oren A."/>
            <person name="Chaudhuri R."/>
            <person name="La Ragione R.M."/>
            <person name="Hildebrand F."/>
            <person name="Pallen M.J."/>
        </authorList>
    </citation>
    <scope>NUCLEOTIDE SEQUENCE [LARGE SCALE GENOMIC DNA]</scope>
    <source>
        <strain evidence="2 3">A46</strain>
    </source>
</reference>
<dbReference type="InterPro" id="IPR029058">
    <property type="entry name" value="AB_hydrolase_fold"/>
</dbReference>
<dbReference type="RefSeq" id="WP_191698243.1">
    <property type="nucleotide sequence ID" value="NZ_JACSPZ010000001.1"/>
</dbReference>
<evidence type="ECO:0000313" key="3">
    <source>
        <dbReference type="Proteomes" id="UP000619101"/>
    </source>
</evidence>
<evidence type="ECO:0000259" key="1">
    <source>
        <dbReference type="Pfam" id="PF12146"/>
    </source>
</evidence>
<protein>
    <submittedName>
        <fullName evidence="2">Alpha/beta hydrolase</fullName>
    </submittedName>
</protein>
<dbReference type="InterPro" id="IPR022742">
    <property type="entry name" value="Hydrolase_4"/>
</dbReference>
<gene>
    <name evidence="2" type="ORF">H9635_00800</name>
</gene>
<organism evidence="2 3">
    <name type="scientific">Solibacillus faecavium</name>
    <dbReference type="NCBI Taxonomy" id="2762221"/>
    <lineage>
        <taxon>Bacteria</taxon>
        <taxon>Bacillati</taxon>
        <taxon>Bacillota</taxon>
        <taxon>Bacilli</taxon>
        <taxon>Bacillales</taxon>
        <taxon>Caryophanaceae</taxon>
        <taxon>Solibacillus</taxon>
    </lineage>
</organism>
<dbReference type="Pfam" id="PF12146">
    <property type="entry name" value="Hydrolase_4"/>
    <property type="match status" value="1"/>
</dbReference>
<accession>A0ABR8XTI4</accession>
<dbReference type="PANTHER" id="PTHR43358">
    <property type="entry name" value="ALPHA/BETA-HYDROLASE"/>
    <property type="match status" value="1"/>
</dbReference>
<dbReference type="InterPro" id="IPR052920">
    <property type="entry name" value="DNA-binding_regulatory"/>
</dbReference>
<proteinExistence type="predicted"/>
<dbReference type="PANTHER" id="PTHR43358:SF5">
    <property type="entry name" value="EXPORTED PROTEIN"/>
    <property type="match status" value="1"/>
</dbReference>
<dbReference type="SUPFAM" id="SSF53474">
    <property type="entry name" value="alpha/beta-Hydrolases"/>
    <property type="match status" value="1"/>
</dbReference>
<evidence type="ECO:0000313" key="2">
    <source>
        <dbReference type="EMBL" id="MBD8035256.1"/>
    </source>
</evidence>
<comment type="caution">
    <text evidence="2">The sequence shown here is derived from an EMBL/GenBank/DDBJ whole genome shotgun (WGS) entry which is preliminary data.</text>
</comment>
<dbReference type="Proteomes" id="UP000619101">
    <property type="component" value="Unassembled WGS sequence"/>
</dbReference>
<dbReference type="Gene3D" id="3.40.50.1820">
    <property type="entry name" value="alpha/beta hydrolase"/>
    <property type="match status" value="1"/>
</dbReference>
<dbReference type="EMBL" id="JACSPZ010000001">
    <property type="protein sequence ID" value="MBD8035256.1"/>
    <property type="molecule type" value="Genomic_DNA"/>
</dbReference>